<name>A0A511D459_9PSEU</name>
<accession>A0A511D459</accession>
<sequence length="136" mass="15454">MVAHNRKLKQITFDLGGVEYQCQVVSWQMVNNSEDGEKRYTYCPDGEFREETDPDWSLELTFYSDWRSGGISDFLTLQDGQDVAFQLDHHPDIPAEHVRWTGTVTVKAPSVGGEVRTTEQTEVTLPCVGKPVYSRP</sequence>
<dbReference type="AlphaFoldDB" id="A0A511D459"/>
<comment type="caution">
    <text evidence="1">The sequence shown here is derived from an EMBL/GenBank/DDBJ whole genome shotgun (WGS) entry which is preliminary data.</text>
</comment>
<keyword evidence="2" id="KW-1185">Reference proteome</keyword>
<evidence type="ECO:0008006" key="3">
    <source>
        <dbReference type="Google" id="ProtNLM"/>
    </source>
</evidence>
<proteinExistence type="predicted"/>
<dbReference type="OrthoDB" id="3686787at2"/>
<dbReference type="RefSeq" id="WP_028930676.1">
    <property type="nucleotide sequence ID" value="NZ_AUII01000013.1"/>
</dbReference>
<dbReference type="Proteomes" id="UP000321328">
    <property type="component" value="Unassembled WGS sequence"/>
</dbReference>
<gene>
    <name evidence="1" type="ORF">PA7_15250</name>
</gene>
<protein>
    <recommendedName>
        <fullName evidence="3">Phage tail protein</fullName>
    </recommendedName>
</protein>
<evidence type="ECO:0000313" key="2">
    <source>
        <dbReference type="Proteomes" id="UP000321328"/>
    </source>
</evidence>
<dbReference type="EMBL" id="BJVI01000011">
    <property type="protein sequence ID" value="GEL17688.1"/>
    <property type="molecule type" value="Genomic_DNA"/>
</dbReference>
<dbReference type="STRING" id="1123024.GCA_000423625_03019"/>
<organism evidence="1 2">
    <name type="scientific">Pseudonocardia asaccharolytica DSM 44247 = NBRC 16224</name>
    <dbReference type="NCBI Taxonomy" id="1123024"/>
    <lineage>
        <taxon>Bacteria</taxon>
        <taxon>Bacillati</taxon>
        <taxon>Actinomycetota</taxon>
        <taxon>Actinomycetes</taxon>
        <taxon>Pseudonocardiales</taxon>
        <taxon>Pseudonocardiaceae</taxon>
        <taxon>Pseudonocardia</taxon>
    </lineage>
</organism>
<reference evidence="1 2" key="1">
    <citation type="submission" date="2019-07" db="EMBL/GenBank/DDBJ databases">
        <title>Whole genome shotgun sequence of Pseudonocardia asaccharolytica NBRC 16224.</title>
        <authorList>
            <person name="Hosoyama A."/>
            <person name="Uohara A."/>
            <person name="Ohji S."/>
            <person name="Ichikawa N."/>
        </authorList>
    </citation>
    <scope>NUCLEOTIDE SEQUENCE [LARGE SCALE GENOMIC DNA]</scope>
    <source>
        <strain evidence="1 2">NBRC 16224</strain>
    </source>
</reference>
<evidence type="ECO:0000313" key="1">
    <source>
        <dbReference type="EMBL" id="GEL17688.1"/>
    </source>
</evidence>